<keyword evidence="6" id="KW-1185">Reference proteome</keyword>
<dbReference type="OrthoDB" id="323290at2"/>
<evidence type="ECO:0000313" key="5">
    <source>
        <dbReference type="EMBL" id="TGN11852.1"/>
    </source>
</evidence>
<evidence type="ECO:0000259" key="4">
    <source>
        <dbReference type="PROSITE" id="PS01124"/>
    </source>
</evidence>
<dbReference type="InterPro" id="IPR046532">
    <property type="entry name" value="DUF6597"/>
</dbReference>
<accession>A0A4R9LSJ1</accession>
<feature type="domain" description="HTH araC/xylS-type" evidence="4">
    <location>
        <begin position="164"/>
        <end position="253"/>
    </location>
</feature>
<proteinExistence type="predicted"/>
<dbReference type="SUPFAM" id="SSF46689">
    <property type="entry name" value="Homeodomain-like"/>
    <property type="match status" value="1"/>
</dbReference>
<dbReference type="Pfam" id="PF20240">
    <property type="entry name" value="DUF6597"/>
    <property type="match status" value="1"/>
</dbReference>
<keyword evidence="2" id="KW-0238">DNA-binding</keyword>
<dbReference type="GO" id="GO:0043565">
    <property type="term" value="F:sequence-specific DNA binding"/>
    <property type="evidence" value="ECO:0007669"/>
    <property type="project" value="InterPro"/>
</dbReference>
<dbReference type="PROSITE" id="PS01124">
    <property type="entry name" value="HTH_ARAC_FAMILY_2"/>
    <property type="match status" value="1"/>
</dbReference>
<dbReference type="PANTHER" id="PTHR46796:SF13">
    <property type="entry name" value="HTH-TYPE TRANSCRIPTIONAL ACTIVATOR RHAS"/>
    <property type="match status" value="1"/>
</dbReference>
<dbReference type="PANTHER" id="PTHR46796">
    <property type="entry name" value="HTH-TYPE TRANSCRIPTIONAL ACTIVATOR RHAS-RELATED"/>
    <property type="match status" value="1"/>
</dbReference>
<name>A0A4R9LSJ1_9LEPT</name>
<keyword evidence="3" id="KW-0804">Transcription</keyword>
<organism evidence="5 6">
    <name type="scientific">Leptospira ilyithenensis</name>
    <dbReference type="NCBI Taxonomy" id="2484901"/>
    <lineage>
        <taxon>Bacteria</taxon>
        <taxon>Pseudomonadati</taxon>
        <taxon>Spirochaetota</taxon>
        <taxon>Spirochaetia</taxon>
        <taxon>Leptospirales</taxon>
        <taxon>Leptospiraceae</taxon>
        <taxon>Leptospira</taxon>
    </lineage>
</organism>
<evidence type="ECO:0000256" key="3">
    <source>
        <dbReference type="ARBA" id="ARBA00023163"/>
    </source>
</evidence>
<sequence length="257" mass="29755">MKMEKFIPSDRLKPYIQHFLIIESDFGMQNLILPSLSVVCSFQIRGSITYVDEGDEKTIPLLGIAGLRSFPREIRYAKEASTILAVFREGGGSGFFKQPMHEIFGLNLPLDHLIDQNKTREIEEKLFEKKTNAERISLIENFLISEIKEQKPDPLVFDTIRKIQFAKGNLKIKEILNGFPVSLDSLEKKFKRIVGTTPKQFSTLVRMRNFIDHYSSDISFTEAAYEAGYFDQAHFIKDFRNFTGRTPKEFFKSATYW</sequence>
<evidence type="ECO:0000256" key="1">
    <source>
        <dbReference type="ARBA" id="ARBA00023015"/>
    </source>
</evidence>
<reference evidence="5" key="1">
    <citation type="journal article" date="2019" name="PLoS Negl. Trop. Dis.">
        <title>Revisiting the worldwide diversity of Leptospira species in the environment.</title>
        <authorList>
            <person name="Vincent A.T."/>
            <person name="Schiettekatte O."/>
            <person name="Bourhy P."/>
            <person name="Veyrier F.J."/>
            <person name="Picardeau M."/>
        </authorList>
    </citation>
    <scope>NUCLEOTIDE SEQUENCE [LARGE SCALE GENOMIC DNA]</scope>
    <source>
        <strain evidence="5">201400974</strain>
    </source>
</reference>
<evidence type="ECO:0000313" key="6">
    <source>
        <dbReference type="Proteomes" id="UP000298264"/>
    </source>
</evidence>
<dbReference type="InterPro" id="IPR009057">
    <property type="entry name" value="Homeodomain-like_sf"/>
</dbReference>
<dbReference type="Proteomes" id="UP000298264">
    <property type="component" value="Unassembled WGS sequence"/>
</dbReference>
<gene>
    <name evidence="5" type="ORF">EHS11_04905</name>
</gene>
<dbReference type="EMBL" id="RQHV01000036">
    <property type="protein sequence ID" value="TGN11852.1"/>
    <property type="molecule type" value="Genomic_DNA"/>
</dbReference>
<dbReference type="Pfam" id="PF12833">
    <property type="entry name" value="HTH_18"/>
    <property type="match status" value="1"/>
</dbReference>
<comment type="caution">
    <text evidence="5">The sequence shown here is derived from an EMBL/GenBank/DDBJ whole genome shotgun (WGS) entry which is preliminary data.</text>
</comment>
<dbReference type="SMART" id="SM00342">
    <property type="entry name" value="HTH_ARAC"/>
    <property type="match status" value="1"/>
</dbReference>
<dbReference type="Gene3D" id="1.10.10.60">
    <property type="entry name" value="Homeodomain-like"/>
    <property type="match status" value="1"/>
</dbReference>
<dbReference type="AlphaFoldDB" id="A0A4R9LSJ1"/>
<evidence type="ECO:0000256" key="2">
    <source>
        <dbReference type="ARBA" id="ARBA00023125"/>
    </source>
</evidence>
<dbReference type="InterPro" id="IPR018060">
    <property type="entry name" value="HTH_AraC"/>
</dbReference>
<dbReference type="InterPro" id="IPR050204">
    <property type="entry name" value="AraC_XylS_family_regulators"/>
</dbReference>
<dbReference type="GO" id="GO:0003700">
    <property type="term" value="F:DNA-binding transcription factor activity"/>
    <property type="evidence" value="ECO:0007669"/>
    <property type="project" value="InterPro"/>
</dbReference>
<protein>
    <submittedName>
        <fullName evidence="5">AraC family transcriptional regulator</fullName>
    </submittedName>
</protein>
<keyword evidence="1" id="KW-0805">Transcription regulation</keyword>